<dbReference type="EMBL" id="JBEWSZ010000003">
    <property type="protein sequence ID" value="MET2831214.1"/>
    <property type="molecule type" value="Genomic_DNA"/>
</dbReference>
<comment type="caution">
    <text evidence="1">The sequence shown here is derived from an EMBL/GenBank/DDBJ whole genome shotgun (WGS) entry which is preliminary data.</text>
</comment>
<protein>
    <submittedName>
        <fullName evidence="1">Uncharacterized protein</fullName>
    </submittedName>
</protein>
<evidence type="ECO:0000313" key="2">
    <source>
        <dbReference type="Proteomes" id="UP001548832"/>
    </source>
</evidence>
<evidence type="ECO:0000313" key="1">
    <source>
        <dbReference type="EMBL" id="MET2831214.1"/>
    </source>
</evidence>
<gene>
    <name evidence="1" type="ORF">ABVQ20_30100</name>
</gene>
<dbReference type="Proteomes" id="UP001548832">
    <property type="component" value="Unassembled WGS sequence"/>
</dbReference>
<sequence length="113" mass="13065">MDIRTPTHELTRAHAVLRTRRRIFSQKPDWALGRIVHAYVEDVRPHKIHSQSGSILVEKRQGIVLCWNNQRGNRGYDSGRKTDPVLGKFCKPDEAFALFLPWCLFLNVEATII</sequence>
<reference evidence="1 2" key="1">
    <citation type="submission" date="2024-06" db="EMBL/GenBank/DDBJ databases">
        <authorList>
            <person name="Kim D.-U."/>
        </authorList>
    </citation>
    <scope>NUCLEOTIDE SEQUENCE [LARGE SCALE GENOMIC DNA]</scope>
    <source>
        <strain evidence="1 2">KACC15460</strain>
    </source>
</reference>
<organism evidence="1 2">
    <name type="scientific">Mesorhizobium shangrilense</name>
    <dbReference type="NCBI Taxonomy" id="460060"/>
    <lineage>
        <taxon>Bacteria</taxon>
        <taxon>Pseudomonadati</taxon>
        <taxon>Pseudomonadota</taxon>
        <taxon>Alphaproteobacteria</taxon>
        <taxon>Hyphomicrobiales</taxon>
        <taxon>Phyllobacteriaceae</taxon>
        <taxon>Mesorhizobium</taxon>
    </lineage>
</organism>
<accession>A0ABV2DMW5</accession>
<proteinExistence type="predicted"/>
<keyword evidence="2" id="KW-1185">Reference proteome</keyword>
<name>A0ABV2DMW5_9HYPH</name>
<dbReference type="RefSeq" id="WP_354463476.1">
    <property type="nucleotide sequence ID" value="NZ_JBEWSZ010000003.1"/>
</dbReference>